<evidence type="ECO:0000313" key="14">
    <source>
        <dbReference type="EMBL" id="MFD2589991.1"/>
    </source>
</evidence>
<dbReference type="PROSITE" id="PS52016">
    <property type="entry name" value="TONB_DEPENDENT_REC_3"/>
    <property type="match status" value="1"/>
</dbReference>
<comment type="similarity">
    <text evidence="10 11">Belongs to the TonB-dependent receptor family.</text>
</comment>
<keyword evidence="2 10" id="KW-0813">Transport</keyword>
<gene>
    <name evidence="14" type="ORF">ACFSTE_04065</name>
</gene>
<comment type="caution">
    <text evidence="14">The sequence shown here is derived from an EMBL/GenBank/DDBJ whole genome shotgun (WGS) entry which is preliminary data.</text>
</comment>
<dbReference type="Gene3D" id="2.170.130.10">
    <property type="entry name" value="TonB-dependent receptor, plug domain"/>
    <property type="match status" value="1"/>
</dbReference>
<dbReference type="SUPFAM" id="SSF49464">
    <property type="entry name" value="Carboxypeptidase regulatory domain-like"/>
    <property type="match status" value="1"/>
</dbReference>
<evidence type="ECO:0000256" key="4">
    <source>
        <dbReference type="ARBA" id="ARBA00022692"/>
    </source>
</evidence>
<dbReference type="InterPro" id="IPR008969">
    <property type="entry name" value="CarboxyPept-like_regulatory"/>
</dbReference>
<evidence type="ECO:0000256" key="3">
    <source>
        <dbReference type="ARBA" id="ARBA00022452"/>
    </source>
</evidence>
<keyword evidence="8 14" id="KW-0675">Receptor</keyword>
<evidence type="ECO:0000256" key="9">
    <source>
        <dbReference type="ARBA" id="ARBA00023237"/>
    </source>
</evidence>
<dbReference type="Gene3D" id="2.40.170.20">
    <property type="entry name" value="TonB-dependent receptor, beta-barrel domain"/>
    <property type="match status" value="1"/>
</dbReference>
<dbReference type="InterPro" id="IPR012910">
    <property type="entry name" value="Plug_dom"/>
</dbReference>
<dbReference type="PANTHER" id="PTHR30069:SF29">
    <property type="entry name" value="HEMOGLOBIN AND HEMOGLOBIN-HAPTOGLOBIN-BINDING PROTEIN 1-RELATED"/>
    <property type="match status" value="1"/>
</dbReference>
<keyword evidence="7 10" id="KW-0472">Membrane</keyword>
<name>A0ABW5N4C6_9FLAO</name>
<keyword evidence="3 10" id="KW-1134">Transmembrane beta strand</keyword>
<comment type="subcellular location">
    <subcellularLocation>
        <location evidence="1 10">Cell outer membrane</location>
        <topology evidence="1 10">Multi-pass membrane protein</topology>
    </subcellularLocation>
</comment>
<protein>
    <submittedName>
        <fullName evidence="14">TonB-dependent receptor domain-containing protein</fullName>
    </submittedName>
</protein>
<evidence type="ECO:0000256" key="6">
    <source>
        <dbReference type="ARBA" id="ARBA00023077"/>
    </source>
</evidence>
<evidence type="ECO:0000256" key="11">
    <source>
        <dbReference type="RuleBase" id="RU003357"/>
    </source>
</evidence>
<evidence type="ECO:0000256" key="7">
    <source>
        <dbReference type="ARBA" id="ARBA00023136"/>
    </source>
</evidence>
<keyword evidence="6 11" id="KW-0798">TonB box</keyword>
<evidence type="ECO:0000259" key="12">
    <source>
        <dbReference type="Pfam" id="PF00593"/>
    </source>
</evidence>
<evidence type="ECO:0000256" key="10">
    <source>
        <dbReference type="PROSITE-ProRule" id="PRU01360"/>
    </source>
</evidence>
<dbReference type="EMBL" id="JBHULX010000003">
    <property type="protein sequence ID" value="MFD2589991.1"/>
    <property type="molecule type" value="Genomic_DNA"/>
</dbReference>
<dbReference type="SUPFAM" id="SSF56935">
    <property type="entry name" value="Porins"/>
    <property type="match status" value="1"/>
</dbReference>
<dbReference type="InterPro" id="IPR000531">
    <property type="entry name" value="Beta-barrel_TonB"/>
</dbReference>
<organism evidence="14 15">
    <name type="scientific">Aquimarina hainanensis</name>
    <dbReference type="NCBI Taxonomy" id="1578017"/>
    <lineage>
        <taxon>Bacteria</taxon>
        <taxon>Pseudomonadati</taxon>
        <taxon>Bacteroidota</taxon>
        <taxon>Flavobacteriia</taxon>
        <taxon>Flavobacteriales</taxon>
        <taxon>Flavobacteriaceae</taxon>
        <taxon>Aquimarina</taxon>
    </lineage>
</organism>
<dbReference type="Pfam" id="PF07715">
    <property type="entry name" value="Plug"/>
    <property type="match status" value="1"/>
</dbReference>
<evidence type="ECO:0000313" key="15">
    <source>
        <dbReference type="Proteomes" id="UP001597459"/>
    </source>
</evidence>
<dbReference type="RefSeq" id="WP_378255958.1">
    <property type="nucleotide sequence ID" value="NZ_JBHSJV010000001.1"/>
</dbReference>
<reference evidence="15" key="1">
    <citation type="journal article" date="2019" name="Int. J. Syst. Evol. Microbiol.">
        <title>The Global Catalogue of Microorganisms (GCM) 10K type strain sequencing project: providing services to taxonomists for standard genome sequencing and annotation.</title>
        <authorList>
            <consortium name="The Broad Institute Genomics Platform"/>
            <consortium name="The Broad Institute Genome Sequencing Center for Infectious Disease"/>
            <person name="Wu L."/>
            <person name="Ma J."/>
        </authorList>
    </citation>
    <scope>NUCLEOTIDE SEQUENCE [LARGE SCALE GENOMIC DNA]</scope>
    <source>
        <strain evidence="15">KCTC 42423</strain>
    </source>
</reference>
<proteinExistence type="inferred from homology"/>
<keyword evidence="15" id="KW-1185">Reference proteome</keyword>
<dbReference type="Proteomes" id="UP001597459">
    <property type="component" value="Unassembled WGS sequence"/>
</dbReference>
<dbReference type="InterPro" id="IPR036942">
    <property type="entry name" value="Beta-barrel_TonB_sf"/>
</dbReference>
<dbReference type="Pfam" id="PF00593">
    <property type="entry name" value="TonB_dep_Rec_b-barrel"/>
    <property type="match status" value="1"/>
</dbReference>
<dbReference type="InterPro" id="IPR037066">
    <property type="entry name" value="Plug_dom_sf"/>
</dbReference>
<evidence type="ECO:0000256" key="5">
    <source>
        <dbReference type="ARBA" id="ARBA00022729"/>
    </source>
</evidence>
<keyword evidence="5" id="KW-0732">Signal</keyword>
<keyword evidence="4 10" id="KW-0812">Transmembrane</keyword>
<feature type="domain" description="TonB-dependent receptor-like beta-barrel" evidence="12">
    <location>
        <begin position="342"/>
        <end position="754"/>
    </location>
</feature>
<dbReference type="Gene3D" id="2.60.40.1120">
    <property type="entry name" value="Carboxypeptidase-like, regulatory domain"/>
    <property type="match status" value="1"/>
</dbReference>
<feature type="domain" description="TonB-dependent receptor plug" evidence="13">
    <location>
        <begin position="149"/>
        <end position="238"/>
    </location>
</feature>
<evidence type="ECO:0000256" key="2">
    <source>
        <dbReference type="ARBA" id="ARBA00022448"/>
    </source>
</evidence>
<evidence type="ECO:0000256" key="1">
    <source>
        <dbReference type="ARBA" id="ARBA00004571"/>
    </source>
</evidence>
<sequence>MISYKKQLCGYCKTRLILPIFLFLVAGIIQKGYSFQENNEKYTISGYVKESGSGELLPGVSIYITALKKGVVTNDFGFYSLTLPSGTYDVNYSYIGFKTVTTTISLTQNIQKDIDLTIESNLLDEVIIDSRKNERISSKVQMSTLSLPVEQIQDIPALLGEKDVLKVFQLMPGVSAGSEGSSGLYVRGGGPDQNLFILDDATVYNANHLFGFLSVFNGDAIKSVEMYKGGFPARYGGRLSSVLDIRMLDGNKNELHGKFGIGLLSSNITLQGPIKKGKTSFLFSGRRTYLDLFTRLASTSKSKVSPYFYDLNAKINHEFDSKNKLYISSYMGRDIFKLKENYDNEKYKTRLGWGNQTATIRWNHQFNDKLFSNTSLIYSNFKFFLDVEEEYSNQQYDAKFHSGITDLGVKLDFDYFPSLNHHLRFGAQALHHNFTPHTSVIKEKGFPDNRSKTEFRSIESAVYVEDEWKISERFKTNLGIRVSSFNYKSLNYINPESRVSLAYKLNDVSAVKASYSSMNQYIHLLSNSGIGLPTDLWVSSTDRVKPQSSHQVALGYSRDFIDENFTLSLEGYYKKSNNVIGYKEGTDFIFDAREDSEKTWEDNVVSGEAEAYGLEFLLQRKFGKFTGWIGYTLAWSDRQFDELNQGKRFFARYDRRHDVSLVGIYKPSKKITLSGSWIYASGSNYTLPNGEIKTPINDRHDLSQSNIFNNRGISKNYEERNNFRGESTHRLDLSIQFHKKKKRGTRTWDFSIYNAYFRKNPFTYIFKRKNGVRELNRISILPIIPSITYKYEF</sequence>
<evidence type="ECO:0000256" key="8">
    <source>
        <dbReference type="ARBA" id="ARBA00023170"/>
    </source>
</evidence>
<keyword evidence="9 10" id="KW-0998">Cell outer membrane</keyword>
<dbReference type="PANTHER" id="PTHR30069">
    <property type="entry name" value="TONB-DEPENDENT OUTER MEMBRANE RECEPTOR"/>
    <property type="match status" value="1"/>
</dbReference>
<evidence type="ECO:0000259" key="13">
    <source>
        <dbReference type="Pfam" id="PF07715"/>
    </source>
</evidence>
<accession>A0ABW5N4C6</accession>
<dbReference type="Pfam" id="PF13715">
    <property type="entry name" value="CarbopepD_reg_2"/>
    <property type="match status" value="1"/>
</dbReference>
<dbReference type="InterPro" id="IPR039426">
    <property type="entry name" value="TonB-dep_rcpt-like"/>
</dbReference>